<sequence length="78" mass="8620">MGVGGLGKKMLGMSSQGRKYSIEKLKLLKQPCLGAVKAKLMFASKRASEDYLPKADCAFLIKWCGIARWSGIRCRCHV</sequence>
<dbReference type="KEGG" id="crq:GCK72_025374"/>
<dbReference type="CTD" id="78777914"/>
<dbReference type="RefSeq" id="XP_053579878.1">
    <property type="nucleotide sequence ID" value="XM_053736312.1"/>
</dbReference>
<proteinExistence type="predicted"/>
<organism evidence="1 2">
    <name type="scientific">Caenorhabditis remanei</name>
    <name type="common">Caenorhabditis vulgaris</name>
    <dbReference type="NCBI Taxonomy" id="31234"/>
    <lineage>
        <taxon>Eukaryota</taxon>
        <taxon>Metazoa</taxon>
        <taxon>Ecdysozoa</taxon>
        <taxon>Nematoda</taxon>
        <taxon>Chromadorea</taxon>
        <taxon>Rhabditida</taxon>
        <taxon>Rhabditina</taxon>
        <taxon>Rhabditomorpha</taxon>
        <taxon>Rhabditoidea</taxon>
        <taxon>Rhabditidae</taxon>
        <taxon>Peloderinae</taxon>
        <taxon>Caenorhabditis</taxon>
    </lineage>
</organism>
<comment type="caution">
    <text evidence="1">The sequence shown here is derived from an EMBL/GenBank/DDBJ whole genome shotgun (WGS) entry which is preliminary data.</text>
</comment>
<reference evidence="1 2" key="1">
    <citation type="submission" date="2019-12" db="EMBL/GenBank/DDBJ databases">
        <title>Chromosome-level assembly of the Caenorhabditis remanei genome.</title>
        <authorList>
            <person name="Teterina A.A."/>
            <person name="Willis J.H."/>
            <person name="Phillips P.C."/>
        </authorList>
    </citation>
    <scope>NUCLEOTIDE SEQUENCE [LARGE SCALE GENOMIC DNA]</scope>
    <source>
        <strain evidence="1 2">PX506</strain>
        <tissue evidence="1">Whole organism</tissue>
    </source>
</reference>
<evidence type="ECO:0000313" key="2">
    <source>
        <dbReference type="Proteomes" id="UP000483820"/>
    </source>
</evidence>
<dbReference type="AlphaFoldDB" id="A0A6A5G1S3"/>
<dbReference type="GeneID" id="78777914"/>
<dbReference type="EMBL" id="WUAV01000006">
    <property type="protein sequence ID" value="KAF1748907.1"/>
    <property type="molecule type" value="Genomic_DNA"/>
</dbReference>
<accession>A0A6A5G1S3</accession>
<protein>
    <submittedName>
        <fullName evidence="1">Uncharacterized protein</fullName>
    </submittedName>
</protein>
<name>A0A6A5G1S3_CAERE</name>
<evidence type="ECO:0000313" key="1">
    <source>
        <dbReference type="EMBL" id="KAF1748907.1"/>
    </source>
</evidence>
<gene>
    <name evidence="1" type="ORF">GCK72_025374</name>
</gene>
<dbReference type="Proteomes" id="UP000483820">
    <property type="component" value="Chromosome X"/>
</dbReference>